<dbReference type="PROSITE" id="PS50184">
    <property type="entry name" value="VWFC_2"/>
    <property type="match status" value="1"/>
</dbReference>
<feature type="non-terminal residue" evidence="2">
    <location>
        <position position="57"/>
    </location>
</feature>
<evidence type="ECO:0000259" key="1">
    <source>
        <dbReference type="PROSITE" id="PS50184"/>
    </source>
</evidence>
<dbReference type="EMBL" id="CAJHNH020006656">
    <property type="protein sequence ID" value="CAG5133956.1"/>
    <property type="molecule type" value="Genomic_DNA"/>
</dbReference>
<reference evidence="2" key="1">
    <citation type="submission" date="2021-04" db="EMBL/GenBank/DDBJ databases">
        <authorList>
            <consortium name="Molecular Ecology Group"/>
        </authorList>
    </citation>
    <scope>NUCLEOTIDE SEQUENCE</scope>
</reference>
<name>A0A8S4A4P4_9EUPU</name>
<protein>
    <recommendedName>
        <fullName evidence="1">VWFC domain-containing protein</fullName>
    </recommendedName>
</protein>
<comment type="caution">
    <text evidence="2">The sequence shown here is derived from an EMBL/GenBank/DDBJ whole genome shotgun (WGS) entry which is preliminary data.</text>
</comment>
<evidence type="ECO:0000313" key="3">
    <source>
        <dbReference type="Proteomes" id="UP000678393"/>
    </source>
</evidence>
<dbReference type="SUPFAM" id="SSF57603">
    <property type="entry name" value="FnI-like domain"/>
    <property type="match status" value="1"/>
</dbReference>
<gene>
    <name evidence="2" type="ORF">CUNI_LOCUS19514</name>
</gene>
<proteinExistence type="predicted"/>
<dbReference type="AlphaFoldDB" id="A0A8S4A4P4"/>
<keyword evidence="3" id="KW-1185">Reference proteome</keyword>
<feature type="domain" description="VWFC" evidence="1">
    <location>
        <begin position="1"/>
        <end position="55"/>
    </location>
</feature>
<accession>A0A8S4A4P4</accession>
<organism evidence="2 3">
    <name type="scientific">Candidula unifasciata</name>
    <dbReference type="NCBI Taxonomy" id="100452"/>
    <lineage>
        <taxon>Eukaryota</taxon>
        <taxon>Metazoa</taxon>
        <taxon>Spiralia</taxon>
        <taxon>Lophotrochozoa</taxon>
        <taxon>Mollusca</taxon>
        <taxon>Gastropoda</taxon>
        <taxon>Heterobranchia</taxon>
        <taxon>Euthyneura</taxon>
        <taxon>Panpulmonata</taxon>
        <taxon>Eupulmonata</taxon>
        <taxon>Stylommatophora</taxon>
        <taxon>Helicina</taxon>
        <taxon>Helicoidea</taxon>
        <taxon>Geomitridae</taxon>
        <taxon>Candidula</taxon>
    </lineage>
</organism>
<dbReference type="Proteomes" id="UP000678393">
    <property type="component" value="Unassembled WGS sequence"/>
</dbReference>
<dbReference type="InterPro" id="IPR001007">
    <property type="entry name" value="VWF_dom"/>
</dbReference>
<dbReference type="Pfam" id="PF23334">
    <property type="entry name" value="VWC2L_2nd"/>
    <property type="match status" value="1"/>
</dbReference>
<feature type="non-terminal residue" evidence="2">
    <location>
        <position position="1"/>
    </location>
</feature>
<evidence type="ECO:0000313" key="2">
    <source>
        <dbReference type="EMBL" id="CAG5133956.1"/>
    </source>
</evidence>
<sequence>QGPIVTSNPCDHCMCTSSGTAACAVIDCIYTVFAHFCPDGTLPIHKEGQCCPICNET</sequence>